<feature type="compositionally biased region" description="Acidic residues" evidence="1">
    <location>
        <begin position="61"/>
        <end position="72"/>
    </location>
</feature>
<comment type="caution">
    <text evidence="3">The sequence shown here is derived from an EMBL/GenBank/DDBJ whole genome shotgun (WGS) entry which is preliminary data.</text>
</comment>
<keyword evidence="2" id="KW-1133">Transmembrane helix</keyword>
<organism evidence="3 4">
    <name type="scientific">Pseudomonas syringae pv. avii</name>
    <dbReference type="NCBI Taxonomy" id="663959"/>
    <lineage>
        <taxon>Bacteria</taxon>
        <taxon>Pseudomonadati</taxon>
        <taxon>Pseudomonadota</taxon>
        <taxon>Gammaproteobacteria</taxon>
        <taxon>Pseudomonadales</taxon>
        <taxon>Pseudomonadaceae</taxon>
        <taxon>Pseudomonas</taxon>
        <taxon>Pseudomonas syringae</taxon>
    </lineage>
</organism>
<feature type="region of interest" description="Disordered" evidence="1">
    <location>
        <begin position="61"/>
        <end position="94"/>
    </location>
</feature>
<sequence>MLLPGTRGANQYGPPPPPNTRGVKVLGIIWIAMIPVISVASIYYSIGKLAEAELALQTDEYEQSLPYDDEQEPGSALNAPADVIEEPQDQNDKQ</sequence>
<evidence type="ECO:0000256" key="2">
    <source>
        <dbReference type="SAM" id="Phobius"/>
    </source>
</evidence>
<keyword evidence="2" id="KW-0472">Membrane</keyword>
<protein>
    <submittedName>
        <fullName evidence="3">Uncharacterized protein</fullName>
    </submittedName>
</protein>
<accession>A0A3M5TZT8</accession>
<evidence type="ECO:0000313" key="3">
    <source>
        <dbReference type="EMBL" id="RMU38458.1"/>
    </source>
</evidence>
<feature type="compositionally biased region" description="Acidic residues" evidence="1">
    <location>
        <begin position="83"/>
        <end position="94"/>
    </location>
</feature>
<feature type="transmembrane region" description="Helical" evidence="2">
    <location>
        <begin position="25"/>
        <end position="46"/>
    </location>
</feature>
<name>A0A3M5TZT8_PSESX</name>
<gene>
    <name evidence="3" type="ORF">ALP29_201548</name>
</gene>
<dbReference type="Proteomes" id="UP000280395">
    <property type="component" value="Unassembled WGS sequence"/>
</dbReference>
<proteinExistence type="predicted"/>
<reference evidence="3 4" key="1">
    <citation type="submission" date="2018-08" db="EMBL/GenBank/DDBJ databases">
        <title>Recombination of ecologically and evolutionarily significant loci maintains genetic cohesion in the Pseudomonas syringae species complex.</title>
        <authorList>
            <person name="Dillon M."/>
            <person name="Thakur S."/>
            <person name="Almeida R.N.D."/>
            <person name="Weir B.S."/>
            <person name="Guttman D.S."/>
        </authorList>
    </citation>
    <scope>NUCLEOTIDE SEQUENCE [LARGE SCALE GENOMIC DNA]</scope>
    <source>
        <strain evidence="3 4">ICMP 14479</strain>
    </source>
</reference>
<evidence type="ECO:0000313" key="4">
    <source>
        <dbReference type="Proteomes" id="UP000280395"/>
    </source>
</evidence>
<keyword evidence="2" id="KW-0812">Transmembrane</keyword>
<dbReference type="AlphaFoldDB" id="A0A3M5TZT8"/>
<dbReference type="EMBL" id="RBUA01001673">
    <property type="protein sequence ID" value="RMU38458.1"/>
    <property type="molecule type" value="Genomic_DNA"/>
</dbReference>
<evidence type="ECO:0000256" key="1">
    <source>
        <dbReference type="SAM" id="MobiDB-lite"/>
    </source>
</evidence>